<keyword evidence="12" id="KW-1185">Reference proteome</keyword>
<dbReference type="Pfam" id="PF03137">
    <property type="entry name" value="OATP"/>
    <property type="match status" value="1"/>
</dbReference>
<dbReference type="AlphaFoldDB" id="A0A151X5P1"/>
<evidence type="ECO:0000256" key="2">
    <source>
        <dbReference type="ARBA" id="ARBA00009657"/>
    </source>
</evidence>
<feature type="transmembrane region" description="Helical" evidence="9">
    <location>
        <begin position="51"/>
        <end position="70"/>
    </location>
</feature>
<feature type="transmembrane region" description="Helical" evidence="9">
    <location>
        <begin position="116"/>
        <end position="135"/>
    </location>
</feature>
<gene>
    <name evidence="11" type="ORF">ALC60_05531</name>
</gene>
<reference evidence="11 12" key="1">
    <citation type="submission" date="2015-09" db="EMBL/GenBank/DDBJ databases">
        <title>Trachymyrmex zeteki WGS genome.</title>
        <authorList>
            <person name="Nygaard S."/>
            <person name="Hu H."/>
            <person name="Boomsma J."/>
            <person name="Zhang G."/>
        </authorList>
    </citation>
    <scope>NUCLEOTIDE SEQUENCE [LARGE SCALE GENOMIC DNA]</scope>
    <source>
        <strain evidence="11">Tzet28-1</strain>
        <tissue evidence="11">Whole body</tissue>
    </source>
</reference>
<evidence type="ECO:0000256" key="1">
    <source>
        <dbReference type="ARBA" id="ARBA00004651"/>
    </source>
</evidence>
<name>A0A151X5P1_9HYME</name>
<keyword evidence="6 9" id="KW-0472">Membrane</keyword>
<dbReference type="GO" id="GO:0043252">
    <property type="term" value="P:sodium-independent organic anion transport"/>
    <property type="evidence" value="ECO:0007669"/>
    <property type="project" value="TreeGrafter"/>
</dbReference>
<feature type="compositionally biased region" description="Basic and acidic residues" evidence="8">
    <location>
        <begin position="831"/>
        <end position="849"/>
    </location>
</feature>
<feature type="transmembrane region" description="Helical" evidence="9">
    <location>
        <begin position="571"/>
        <end position="590"/>
    </location>
</feature>
<feature type="transmembrane region" description="Helical" evidence="9">
    <location>
        <begin position="180"/>
        <end position="205"/>
    </location>
</feature>
<protein>
    <submittedName>
        <fullName evidence="11">Solute carrier organic anion transporter family member 1A5</fullName>
    </submittedName>
</protein>
<feature type="compositionally biased region" description="Basic and acidic residues" evidence="8">
    <location>
        <begin position="805"/>
        <end position="820"/>
    </location>
</feature>
<evidence type="ECO:0000256" key="6">
    <source>
        <dbReference type="ARBA" id="ARBA00023136"/>
    </source>
</evidence>
<feature type="transmembrane region" description="Helical" evidence="9">
    <location>
        <begin position="90"/>
        <end position="109"/>
    </location>
</feature>
<keyword evidence="3" id="KW-1003">Cell membrane</keyword>
<dbReference type="GO" id="GO:0015347">
    <property type="term" value="F:sodium-independent organic anion transmembrane transporter activity"/>
    <property type="evidence" value="ECO:0007669"/>
    <property type="project" value="TreeGrafter"/>
</dbReference>
<feature type="transmembrane region" description="Helical" evidence="9">
    <location>
        <begin position="390"/>
        <end position="410"/>
    </location>
</feature>
<dbReference type="PANTHER" id="PTHR11388:SF158">
    <property type="entry name" value="ORGANIC ANION TRANSPORTING POLYPEPTIDE 33EB"/>
    <property type="match status" value="1"/>
</dbReference>
<dbReference type="SUPFAM" id="SSF103473">
    <property type="entry name" value="MFS general substrate transporter"/>
    <property type="match status" value="1"/>
</dbReference>
<dbReference type="PANTHER" id="PTHR11388">
    <property type="entry name" value="ORGANIC ANION TRANSPORTER"/>
    <property type="match status" value="1"/>
</dbReference>
<organism evidence="11 12">
    <name type="scientific">Mycetomoellerius zeteki</name>
    <dbReference type="NCBI Taxonomy" id="64791"/>
    <lineage>
        <taxon>Eukaryota</taxon>
        <taxon>Metazoa</taxon>
        <taxon>Ecdysozoa</taxon>
        <taxon>Arthropoda</taxon>
        <taxon>Hexapoda</taxon>
        <taxon>Insecta</taxon>
        <taxon>Pterygota</taxon>
        <taxon>Neoptera</taxon>
        <taxon>Endopterygota</taxon>
        <taxon>Hymenoptera</taxon>
        <taxon>Apocrita</taxon>
        <taxon>Aculeata</taxon>
        <taxon>Formicoidea</taxon>
        <taxon>Formicidae</taxon>
        <taxon>Myrmicinae</taxon>
        <taxon>Mycetomoellerius</taxon>
    </lineage>
</organism>
<proteinExistence type="inferred from homology"/>
<feature type="transmembrane region" description="Helical" evidence="9">
    <location>
        <begin position="217"/>
        <end position="240"/>
    </location>
</feature>
<comment type="similarity">
    <text evidence="2">Belongs to the organo anion transporter (TC 2.A.60) family.</text>
</comment>
<dbReference type="GO" id="GO:0016323">
    <property type="term" value="C:basolateral plasma membrane"/>
    <property type="evidence" value="ECO:0007669"/>
    <property type="project" value="TreeGrafter"/>
</dbReference>
<accession>A0A151X5P1</accession>
<dbReference type="InterPro" id="IPR004156">
    <property type="entry name" value="OATP"/>
</dbReference>
<dbReference type="EMBL" id="KQ982515">
    <property type="protein sequence ID" value="KYQ55609.1"/>
    <property type="molecule type" value="Genomic_DNA"/>
</dbReference>
<dbReference type="InterPro" id="IPR002350">
    <property type="entry name" value="Kazal_dom"/>
</dbReference>
<sequence length="1006" mass="113070">MTVRFPEVIRNRSEMEGGLTGPANPIPSQSIDCGCGQMQCPKLAKFATRKLFVGLICWIGVVQAALYAYFHVTGSTIARKFQIDPYVMDWILVTAELTPIILGLVVAYWGDKIHRASWIGGLTLLQSVMHFLLIIPHLTHRVRVIEETQNVTHMSLYADDSPELCTPGLSRIISEEDPCYVTMVIIILVLIVSGMSNITYYALGIPYLDDNTKRKNITGFIGIIIAVKIVGIFLGYLLGWGCLRIDAEDFSVVNSYRDQIGAWWLGFPILSILLMIPGLLLSWFPRRLPSEVVEQAAASLLNRTTIRNRAPHRTTNQKVDSPDFWPSLCRLFTNKILICNILATAFSATGLLNFMMHEDIFLESRFYIPRPTGMFRGFNDPLLFRLVTNIGRPILIGLVVIISGFVLAKAKPQARFIIGYSFITVLLTIAIIIGLIFATCDKPPVHNLEKSSDTLLKYCNKDCRCSKDADFQPICDSLGKFTYYNPCYAGCSTIIYVDDVKIYSGCTCIKETEWDNDQAIDGPCDSSECQAGWMVFEFGSLLAYTLIASTFVGDILVNIRSVYKQDKAISIGFWMMWIALFVYVPGKILYEFVSRQMCHYWGSQETICHLHNSKKLGDYLCYLTILFLSLCVLLKIIVWFFCKNLQLYEEDETKDQENTELQEMFEPAIITELLETPNNNNDEMRGVEAVVEPELAESRTILKTKSQAEPEENSAKKEEGTQKSAPVKLNGMMVPYNRRPDSNRPTNHNSQSSIRNIDSDNDLDSSSDESKKRSNTQVAYTPLELDSDIESDLSSVGPKSRKRIPSKDYDQTQDGKDHPSSSKSSIKRRFPNPDHYEDPRRAQNSRFKDPTSYQDNSSKTNSSELTKKGQESKVPKQGNFNEVGIPIMDPSPDRKGNLGSTNTAHLSDVKSLIDRYEQNASQETLNEDQLSENMTEDMRSRPESKMGIPLVAMVPGRSPSRGQSSSGFGSLPDVQDKNSDSRSERLETPSPKNVAKGSKVPRQTDL</sequence>
<feature type="compositionally biased region" description="Polar residues" evidence="8">
    <location>
        <begin position="851"/>
        <end position="864"/>
    </location>
</feature>
<feature type="transmembrane region" description="Helical" evidence="9">
    <location>
        <begin position="619"/>
        <end position="642"/>
    </location>
</feature>
<keyword evidence="7" id="KW-1015">Disulfide bond</keyword>
<keyword evidence="4 9" id="KW-0812">Transmembrane</keyword>
<dbReference type="KEGG" id="mzt:108722606"/>
<feature type="transmembrane region" description="Helical" evidence="9">
    <location>
        <begin position="417"/>
        <end position="438"/>
    </location>
</feature>
<evidence type="ECO:0000256" key="3">
    <source>
        <dbReference type="ARBA" id="ARBA00022475"/>
    </source>
</evidence>
<dbReference type="Gene3D" id="1.20.1250.20">
    <property type="entry name" value="MFS general substrate transporter like domains"/>
    <property type="match status" value="1"/>
</dbReference>
<dbReference type="OrthoDB" id="5062115at2759"/>
<comment type="subcellular location">
    <subcellularLocation>
        <location evidence="1">Cell membrane</location>
        <topology evidence="1">Multi-pass membrane protein</topology>
    </subcellularLocation>
</comment>
<dbReference type="STRING" id="64791.A0A151X5P1"/>
<feature type="compositionally biased region" description="Basic and acidic residues" evidence="8">
    <location>
        <begin position="907"/>
        <end position="917"/>
    </location>
</feature>
<dbReference type="InterPro" id="IPR036259">
    <property type="entry name" value="MFS_trans_sf"/>
</dbReference>
<feature type="compositionally biased region" description="Basic and acidic residues" evidence="8">
    <location>
        <begin position="865"/>
        <end position="874"/>
    </location>
</feature>
<dbReference type="CDD" id="cd17336">
    <property type="entry name" value="MFS_SLCO_OATP"/>
    <property type="match status" value="1"/>
</dbReference>
<evidence type="ECO:0000313" key="11">
    <source>
        <dbReference type="EMBL" id="KYQ55609.1"/>
    </source>
</evidence>
<dbReference type="PROSITE" id="PS51465">
    <property type="entry name" value="KAZAL_2"/>
    <property type="match status" value="1"/>
</dbReference>
<feature type="transmembrane region" description="Helical" evidence="9">
    <location>
        <begin position="541"/>
        <end position="559"/>
    </location>
</feature>
<feature type="compositionally biased region" description="Low complexity" evidence="8">
    <location>
        <begin position="955"/>
        <end position="970"/>
    </location>
</feature>
<feature type="transmembrane region" description="Helical" evidence="9">
    <location>
        <begin position="336"/>
        <end position="356"/>
    </location>
</feature>
<feature type="compositionally biased region" description="Basic and acidic residues" evidence="8">
    <location>
        <begin position="974"/>
        <end position="987"/>
    </location>
</feature>
<evidence type="ECO:0000256" key="7">
    <source>
        <dbReference type="ARBA" id="ARBA00023157"/>
    </source>
</evidence>
<keyword evidence="5 9" id="KW-1133">Transmembrane helix</keyword>
<evidence type="ECO:0000256" key="9">
    <source>
        <dbReference type="SAM" id="Phobius"/>
    </source>
</evidence>
<evidence type="ECO:0000256" key="4">
    <source>
        <dbReference type="ARBA" id="ARBA00022692"/>
    </source>
</evidence>
<feature type="transmembrane region" description="Helical" evidence="9">
    <location>
        <begin position="260"/>
        <end position="281"/>
    </location>
</feature>
<evidence type="ECO:0000256" key="5">
    <source>
        <dbReference type="ARBA" id="ARBA00022989"/>
    </source>
</evidence>
<evidence type="ECO:0000256" key="8">
    <source>
        <dbReference type="SAM" id="MobiDB-lite"/>
    </source>
</evidence>
<feature type="region of interest" description="Disordered" evidence="8">
    <location>
        <begin position="698"/>
        <end position="1006"/>
    </location>
</feature>
<evidence type="ECO:0000313" key="12">
    <source>
        <dbReference type="Proteomes" id="UP000075809"/>
    </source>
</evidence>
<dbReference type="Proteomes" id="UP000075809">
    <property type="component" value="Unassembled WGS sequence"/>
</dbReference>
<evidence type="ECO:0000259" key="10">
    <source>
        <dbReference type="PROSITE" id="PS51465"/>
    </source>
</evidence>
<feature type="domain" description="Kazal-like" evidence="10">
    <location>
        <begin position="453"/>
        <end position="510"/>
    </location>
</feature>